<name>A0AAE3R354_9BACT</name>
<comment type="caution">
    <text evidence="2">The sequence shown here is derived from an EMBL/GenBank/DDBJ whole genome shotgun (WGS) entry which is preliminary data.</text>
</comment>
<reference evidence="2" key="1">
    <citation type="submission" date="2023-05" db="EMBL/GenBank/DDBJ databases">
        <authorList>
            <person name="Zhang X."/>
        </authorList>
    </citation>
    <scope>NUCLEOTIDE SEQUENCE</scope>
    <source>
        <strain evidence="2">BD1B2-1</strain>
    </source>
</reference>
<feature type="domain" description="DUF4031" evidence="1">
    <location>
        <begin position="8"/>
        <end position="75"/>
    </location>
</feature>
<organism evidence="2 3">
    <name type="scientific">Xanthocytophaga agilis</name>
    <dbReference type="NCBI Taxonomy" id="3048010"/>
    <lineage>
        <taxon>Bacteria</taxon>
        <taxon>Pseudomonadati</taxon>
        <taxon>Bacteroidota</taxon>
        <taxon>Cytophagia</taxon>
        <taxon>Cytophagales</taxon>
        <taxon>Rhodocytophagaceae</taxon>
        <taxon>Xanthocytophaga</taxon>
    </lineage>
</organism>
<gene>
    <name evidence="2" type="ORF">QNI22_07505</name>
</gene>
<dbReference type="InterPro" id="IPR025109">
    <property type="entry name" value="DUF4031"/>
</dbReference>
<proteinExistence type="predicted"/>
<dbReference type="AlphaFoldDB" id="A0AAE3R354"/>
<evidence type="ECO:0000259" key="1">
    <source>
        <dbReference type="Pfam" id="PF13223"/>
    </source>
</evidence>
<evidence type="ECO:0000313" key="3">
    <source>
        <dbReference type="Proteomes" id="UP001232063"/>
    </source>
</evidence>
<accession>A0AAE3R354</accession>
<evidence type="ECO:0000313" key="2">
    <source>
        <dbReference type="EMBL" id="MDJ1500484.1"/>
    </source>
</evidence>
<sequence>MIYTDGIHMVADSLQELHEFAQSLGVKKCWFEGVRKGHPHYDLAKVVRGKVVRDTEKVRKAMEAGAIKISSKELLLKSKSLKTW</sequence>
<protein>
    <submittedName>
        <fullName evidence="2">DUF4031 domain-containing protein</fullName>
    </submittedName>
</protein>
<keyword evidence="3" id="KW-1185">Reference proteome</keyword>
<dbReference type="EMBL" id="JASJOU010000002">
    <property type="protein sequence ID" value="MDJ1500484.1"/>
    <property type="molecule type" value="Genomic_DNA"/>
</dbReference>
<dbReference type="Proteomes" id="UP001232063">
    <property type="component" value="Unassembled WGS sequence"/>
</dbReference>
<dbReference type="RefSeq" id="WP_314510014.1">
    <property type="nucleotide sequence ID" value="NZ_JASJOU010000002.1"/>
</dbReference>
<dbReference type="Pfam" id="PF13223">
    <property type="entry name" value="DUF4031"/>
    <property type="match status" value="1"/>
</dbReference>